<dbReference type="Proteomes" id="UP001212841">
    <property type="component" value="Unassembled WGS sequence"/>
</dbReference>
<evidence type="ECO:0000313" key="5">
    <source>
        <dbReference type="Proteomes" id="UP001212841"/>
    </source>
</evidence>
<dbReference type="PANTHER" id="PTHR43883:SF1">
    <property type="entry name" value="GLUCONOKINASE"/>
    <property type="match status" value="1"/>
</dbReference>
<dbReference type="AlphaFoldDB" id="A0AAD5SDI7"/>
<evidence type="ECO:0000313" key="4">
    <source>
        <dbReference type="EMBL" id="KAJ3050638.1"/>
    </source>
</evidence>
<dbReference type="EMBL" id="JADGJD010000490">
    <property type="protein sequence ID" value="KAJ3050638.1"/>
    <property type="molecule type" value="Genomic_DNA"/>
</dbReference>
<dbReference type="InterPro" id="IPR054498">
    <property type="entry name" value="2H-SAK"/>
</dbReference>
<dbReference type="Gene3D" id="1.25.40.10">
    <property type="entry name" value="Tetratricopeptide repeat domain"/>
    <property type="match status" value="1"/>
</dbReference>
<dbReference type="InterPro" id="IPR052732">
    <property type="entry name" value="Cell-binding_unc_protein"/>
</dbReference>
<dbReference type="Gene3D" id="3.30.470.30">
    <property type="entry name" value="DNA ligase/mRNA capping enzyme"/>
    <property type="match status" value="1"/>
</dbReference>
<organism evidence="4 5">
    <name type="scientific">Rhizophlyctis rosea</name>
    <dbReference type="NCBI Taxonomy" id="64517"/>
    <lineage>
        <taxon>Eukaryota</taxon>
        <taxon>Fungi</taxon>
        <taxon>Fungi incertae sedis</taxon>
        <taxon>Chytridiomycota</taxon>
        <taxon>Chytridiomycota incertae sedis</taxon>
        <taxon>Chytridiomycetes</taxon>
        <taxon>Rhizophlyctidales</taxon>
        <taxon>Rhizophlyctidaceae</taxon>
        <taxon>Rhizophlyctis</taxon>
    </lineage>
</organism>
<keyword evidence="5" id="KW-1185">Reference proteome</keyword>
<evidence type="ECO:0000256" key="1">
    <source>
        <dbReference type="PROSITE-ProRule" id="PRU00339"/>
    </source>
</evidence>
<name>A0AAD5SDI7_9FUNG</name>
<dbReference type="InterPro" id="IPR021122">
    <property type="entry name" value="RNA_ligase_dom_REL/Rnl2"/>
</dbReference>
<dbReference type="InterPro" id="IPR019734">
    <property type="entry name" value="TPR_rpt"/>
</dbReference>
<gene>
    <name evidence="4" type="ORF">HK097_008376</name>
</gene>
<reference evidence="4" key="1">
    <citation type="submission" date="2020-05" db="EMBL/GenBank/DDBJ databases">
        <title>Phylogenomic resolution of chytrid fungi.</title>
        <authorList>
            <person name="Stajich J.E."/>
            <person name="Amses K."/>
            <person name="Simmons R."/>
            <person name="Seto K."/>
            <person name="Myers J."/>
            <person name="Bonds A."/>
            <person name="Quandt C.A."/>
            <person name="Barry K."/>
            <person name="Liu P."/>
            <person name="Grigoriev I."/>
            <person name="Longcore J.E."/>
            <person name="James T.Y."/>
        </authorList>
    </citation>
    <scope>NUCLEOTIDE SEQUENCE</scope>
    <source>
        <strain evidence="4">JEL0318</strain>
    </source>
</reference>
<dbReference type="Pfam" id="PF09414">
    <property type="entry name" value="RNA_ligase"/>
    <property type="match status" value="1"/>
</dbReference>
<feature type="domain" description="RNA ligase" evidence="2">
    <location>
        <begin position="373"/>
        <end position="570"/>
    </location>
</feature>
<evidence type="ECO:0000259" key="2">
    <source>
        <dbReference type="Pfam" id="PF09414"/>
    </source>
</evidence>
<dbReference type="SUPFAM" id="SSF48452">
    <property type="entry name" value="TPR-like"/>
    <property type="match status" value="1"/>
</dbReference>
<feature type="domain" description="Swiss Army Knife 2H phosphoesterase" evidence="3">
    <location>
        <begin position="30"/>
        <end position="151"/>
    </location>
</feature>
<feature type="repeat" description="TPR" evidence="1">
    <location>
        <begin position="273"/>
        <end position="306"/>
    </location>
</feature>
<dbReference type="PROSITE" id="PS50005">
    <property type="entry name" value="TPR"/>
    <property type="match status" value="1"/>
</dbReference>
<dbReference type="Pfam" id="PF22547">
    <property type="entry name" value="2H-SAK"/>
    <property type="match status" value="1"/>
</dbReference>
<accession>A0AAD5SDI7</accession>
<evidence type="ECO:0000259" key="3">
    <source>
        <dbReference type="Pfam" id="PF22547"/>
    </source>
</evidence>
<keyword evidence="1" id="KW-0802">TPR repeat</keyword>
<dbReference type="PANTHER" id="PTHR43883">
    <property type="entry name" value="SLR0207 PROTEIN"/>
    <property type="match status" value="1"/>
</dbReference>
<dbReference type="InterPro" id="IPR011990">
    <property type="entry name" value="TPR-like_helical_dom_sf"/>
</dbReference>
<comment type="caution">
    <text evidence="4">The sequence shown here is derived from an EMBL/GenBank/DDBJ whole genome shotgun (WGS) entry which is preliminary data.</text>
</comment>
<protein>
    <recommendedName>
        <fullName evidence="6">RNA ligase domain-containing protein</fullName>
    </recommendedName>
</protein>
<dbReference type="SUPFAM" id="SSF56091">
    <property type="entry name" value="DNA ligase/mRNA capping enzyme, catalytic domain"/>
    <property type="match status" value="1"/>
</dbReference>
<evidence type="ECO:0008006" key="6">
    <source>
        <dbReference type="Google" id="ProtNLM"/>
    </source>
</evidence>
<sequence length="598" mass="65854">MSGMEPKVYRGYLGLFGCDHPDLESRVAELLEEAKKTEHIPEAYYAKRKQRDGEGAGHHLTILTKAELRRHVFTSVKPSKVSSPATPLPPTLRALYPTLPLISLLGVAKIHTDTNPVYFIPSLYPSGALFRKRLNLPQHPFHITLAFADHDESHTSEREWAKLIWIYRDGAAAQQFLEDCEQQLKNLSSNSRDKDLANVIAETVIDLCSNLLNDDQCMLAFAKADTPSAADTDASQAKVDLLCLRSRIRGRLKAYDASLSDALEAFSLAPKSVLVHSRVAAAYMALGDEPEAAKYVIKGLSMSPSDALLLNLAARVGVDPTSTSTSTAATNPPPLFPIKFPRTPHLLALSPSITRDDLILHPSDTSPFLLPNTVTLEEKIDGANLGIALHPTDGTPVFRNRGKIITEASGTQWQGLGKWSEGVGGAGVRNILQRIKGGVVFGEWMRAVHSVEYEKLPGWFVLFDIWEPLEDGATTGVGNKRKRNAEGKNGVYDGGRFWSARRRDELVREVCGDAVPVVSCVGREVGLREVADVLPYLGRVSAYGNQKVEGVYVRKDTEDGMWLERRAKVVAEDFVQAVQEGGHWSKKAARKNKLRFYG</sequence>
<proteinExistence type="predicted"/>